<accession>A0A382G740</accession>
<gene>
    <name evidence="3" type="ORF">METZ01_LOCUS223934</name>
</gene>
<dbReference type="CDD" id="cd05359">
    <property type="entry name" value="ChcA_like_SDR_c"/>
    <property type="match status" value="1"/>
</dbReference>
<dbReference type="InterPro" id="IPR002347">
    <property type="entry name" value="SDR_fam"/>
</dbReference>
<dbReference type="FunFam" id="3.40.50.720:FF:000084">
    <property type="entry name" value="Short-chain dehydrogenase reductase"/>
    <property type="match status" value="1"/>
</dbReference>
<dbReference type="SUPFAM" id="SSF51735">
    <property type="entry name" value="NAD(P)-binding Rossmann-fold domains"/>
    <property type="match status" value="1"/>
</dbReference>
<comment type="similarity">
    <text evidence="1">Belongs to the short-chain dehydrogenases/reductases (SDR) family.</text>
</comment>
<evidence type="ECO:0000256" key="2">
    <source>
        <dbReference type="ARBA" id="ARBA00023002"/>
    </source>
</evidence>
<sequence>MNNQTNEFKTKIAIVTGGSRGIGKEICLQFAKQGSNIIFNYARHHKEAKDTQDEILKYGVNCDVIKCNLNEEQQIINFFKEINSKYKKVNYLINNAASGVQKLASELQTKHWDWTLNINAKAPWLCSVEASKLMKDGGSIINISSLGSKKVLPYYFSVGTSKAALETITKYLAVEFAEKKINVNAISAGLVETDALKSFPNKKNMISNSLNNPSGRSLTKTDIANLVIFLCSKKSEMIKGQTIIIDGGYNLI</sequence>
<dbReference type="PRINTS" id="PR00081">
    <property type="entry name" value="GDHRDH"/>
</dbReference>
<reference evidence="3" key="1">
    <citation type="submission" date="2018-05" db="EMBL/GenBank/DDBJ databases">
        <authorList>
            <person name="Lanie J.A."/>
            <person name="Ng W.-L."/>
            <person name="Kazmierczak K.M."/>
            <person name="Andrzejewski T.M."/>
            <person name="Davidsen T.M."/>
            <person name="Wayne K.J."/>
            <person name="Tettelin H."/>
            <person name="Glass J.I."/>
            <person name="Rusch D."/>
            <person name="Podicherti R."/>
            <person name="Tsui H.-C.T."/>
            <person name="Winkler M.E."/>
        </authorList>
    </citation>
    <scope>NUCLEOTIDE SEQUENCE</scope>
</reference>
<keyword evidence="2" id="KW-0560">Oxidoreductase</keyword>
<name>A0A382G740_9ZZZZ</name>
<dbReference type="PANTHER" id="PTHR42760:SF115">
    <property type="entry name" value="3-OXOACYL-[ACYL-CARRIER-PROTEIN] REDUCTASE FABG"/>
    <property type="match status" value="1"/>
</dbReference>
<dbReference type="InterPro" id="IPR036291">
    <property type="entry name" value="NAD(P)-bd_dom_sf"/>
</dbReference>
<dbReference type="PRINTS" id="PR00080">
    <property type="entry name" value="SDRFAMILY"/>
</dbReference>
<dbReference type="Pfam" id="PF13561">
    <property type="entry name" value="adh_short_C2"/>
    <property type="match status" value="1"/>
</dbReference>
<protein>
    <submittedName>
        <fullName evidence="3">Uncharacterized protein</fullName>
    </submittedName>
</protein>
<dbReference type="Gene3D" id="3.40.50.720">
    <property type="entry name" value="NAD(P)-binding Rossmann-like Domain"/>
    <property type="match status" value="1"/>
</dbReference>
<proteinExistence type="inferred from homology"/>
<evidence type="ECO:0000313" key="3">
    <source>
        <dbReference type="EMBL" id="SVB71080.1"/>
    </source>
</evidence>
<dbReference type="AlphaFoldDB" id="A0A382G740"/>
<evidence type="ECO:0000256" key="1">
    <source>
        <dbReference type="ARBA" id="ARBA00006484"/>
    </source>
</evidence>
<dbReference type="GO" id="GO:0016616">
    <property type="term" value="F:oxidoreductase activity, acting on the CH-OH group of donors, NAD or NADP as acceptor"/>
    <property type="evidence" value="ECO:0007669"/>
    <property type="project" value="TreeGrafter"/>
</dbReference>
<dbReference type="EMBL" id="UINC01053945">
    <property type="protein sequence ID" value="SVB71080.1"/>
    <property type="molecule type" value="Genomic_DNA"/>
</dbReference>
<organism evidence="3">
    <name type="scientific">marine metagenome</name>
    <dbReference type="NCBI Taxonomy" id="408172"/>
    <lineage>
        <taxon>unclassified sequences</taxon>
        <taxon>metagenomes</taxon>
        <taxon>ecological metagenomes</taxon>
    </lineage>
</organism>
<dbReference type="PANTHER" id="PTHR42760">
    <property type="entry name" value="SHORT-CHAIN DEHYDROGENASES/REDUCTASES FAMILY MEMBER"/>
    <property type="match status" value="1"/>
</dbReference>